<dbReference type="Pfam" id="PF01363">
    <property type="entry name" value="FYVE"/>
    <property type="match status" value="1"/>
</dbReference>
<dbReference type="GO" id="GO:0005096">
    <property type="term" value="F:GTPase activator activity"/>
    <property type="evidence" value="ECO:0007669"/>
    <property type="project" value="InterPro"/>
</dbReference>
<dbReference type="InterPro" id="IPR011011">
    <property type="entry name" value="Znf_FYVE_PHD"/>
</dbReference>
<name>A0A8T1CN23_9STRA</name>
<evidence type="ECO:0000313" key="3">
    <source>
        <dbReference type="EMBL" id="KAG2923985.1"/>
    </source>
</evidence>
<protein>
    <submittedName>
        <fullName evidence="3">Uncharacterized protein</fullName>
    </submittedName>
</protein>
<feature type="region of interest" description="Disordered" evidence="1">
    <location>
        <begin position="307"/>
        <end position="334"/>
    </location>
</feature>
<proteinExistence type="predicted"/>
<dbReference type="InterPro" id="IPR013083">
    <property type="entry name" value="Znf_RING/FYVE/PHD"/>
</dbReference>
<feature type="compositionally biased region" description="Polar residues" evidence="1">
    <location>
        <begin position="853"/>
        <end position="863"/>
    </location>
</feature>
<comment type="caution">
    <text evidence="3">The sequence shown here is derived from an EMBL/GenBank/DDBJ whole genome shotgun (WGS) entry which is preliminary data.</text>
</comment>
<dbReference type="Pfam" id="PF23013">
    <property type="entry name" value="IML1_N"/>
    <property type="match status" value="1"/>
</dbReference>
<dbReference type="GO" id="GO:0010508">
    <property type="term" value="P:positive regulation of autophagy"/>
    <property type="evidence" value="ECO:0007669"/>
    <property type="project" value="TreeGrafter"/>
</dbReference>
<dbReference type="EMBL" id="RCMK01000522">
    <property type="protein sequence ID" value="KAG2923985.1"/>
    <property type="molecule type" value="Genomic_DNA"/>
</dbReference>
<dbReference type="PANTHER" id="PTHR13179">
    <property type="entry name" value="DEP DOMAIN CONTAINING PROTEIN 5"/>
    <property type="match status" value="1"/>
</dbReference>
<dbReference type="InterPro" id="IPR055213">
    <property type="entry name" value="IML1_double_psi_beta_barrel"/>
</dbReference>
<feature type="region of interest" description="Disordered" evidence="1">
    <location>
        <begin position="1689"/>
        <end position="1710"/>
    </location>
</feature>
<dbReference type="InterPro" id="IPR048255">
    <property type="entry name" value="IML1_N"/>
</dbReference>
<feature type="region of interest" description="Disordered" evidence="1">
    <location>
        <begin position="534"/>
        <end position="561"/>
    </location>
</feature>
<dbReference type="VEuPathDB" id="FungiDB:PC110_g15586"/>
<dbReference type="SUPFAM" id="SSF57903">
    <property type="entry name" value="FYVE/PHD zinc finger"/>
    <property type="match status" value="1"/>
</dbReference>
<dbReference type="PANTHER" id="PTHR13179:SF8">
    <property type="entry name" value="GATOR COMPLEX PROTEIN DEPDC5"/>
    <property type="match status" value="1"/>
</dbReference>
<dbReference type="Proteomes" id="UP000736787">
    <property type="component" value="Unassembled WGS sequence"/>
</dbReference>
<feature type="transmembrane region" description="Helical" evidence="2">
    <location>
        <begin position="1728"/>
        <end position="1748"/>
    </location>
</feature>
<dbReference type="PROSITE" id="PS50178">
    <property type="entry name" value="ZF_FYVE"/>
    <property type="match status" value="1"/>
</dbReference>
<dbReference type="Pfam" id="PF12257">
    <property type="entry name" value="IML1"/>
    <property type="match status" value="1"/>
</dbReference>
<keyword evidence="2" id="KW-0472">Membrane</keyword>
<sequence length="1750" mass="196751">MRRRYERRRAAKAKAAAVAATEKANASASSSGPVEAAAASTATPKKRQTTVHAAAQIKLHVHGHEFQNGEEIVLNPESFPQLKELIWKDYVVEVFHPEHAGDARQFMASDGAAVALAEGSPQNHLLLEIPESSAAPFKGKMQVSVLKDTAAIFQLAPFKDVTVRFLPKTQVVVDFVEVSLKDQFMSRRDLMYLKQSMVGTALYVGKTIRVQGTRWQVLDVRSGGEKVRSGVISENTKFTFRSRTSRIMWLVQISPEMWDMANSGMLYLEIFLTVVRNVLKKWMKHKVSHSLTILFYSRCFYPEMDQDQDSSTYSNRRFMPNRKQSRAAEDERESSFPYERSDCFSVGVDEDGRHYQDFYKLVAFDSIITDVQPLLVKLKEEMNAFPRECGWRSPADFYVSSFSPAELIQDESGPRPGVPSNARDGNLLEAVNLVLNIFEKHHIDRDLSRSGQSVVLITPGNGIFSVNKRLSEITEQRMMDHGIGIDLISLASRPLHKCPLFLFKQSDLSEMKLPGRKEGNPANEMCLCNNNPHGSKNGYQRRSRTGSSDAVSDSQSAVADTGVSSMRTGQLCKYCLQRMENRKNYIVPLWIPLWFVQENMLIPHECPLDEDITQFCDVCAPKNSKNKIFEPLPMCRMFKDNDFTHFGFLSLPKPLECLLHAFKKAESSLSDDDRDNMDSGIAPSVSGSTYDNVMLAGLNSDLVRARASSMACSEDSLSYDGEVVTKMRSFSYSEQNKLLQEYERYDDEVFGFAPAPKLAQKSSDSDMSVRLASTPPIRPGVSYLMKKRTGTIGFHSGSAGNANDNGSSNSAGARWRQFEQREPSPLNVDMAEYRGSLEAKVGSLDDDKDKPRITSSSFPNTFQVGDGSGPNHTSFTTSPVLRPAEGAVKEDIFHSQAFMLKQLTSNQRRWSQVRPYEDRQYKLAQNVLKWRSLCFPALLPLASDFMPAPKELQAHYTESFYSVMLPERDEQNGVTFRDYRELVLEMVAQRLSQDFQLVSAEDTSEVGGKGGTVFRLSMGHRIHEIVYNEETQTIDVKRYLQKVTTRSDVDIMEYRYSLWSPIVDRFVTVAQEFRKYPQIEYQWNHLDQLICGYIDDMSEGIRYKRSLYCLLPPRLGGSDVGDQENLRDYTEGCRKFLEFLRAKADASTGFPNVKLSTDWRENISTSGTDAFKRVGQRSVKMLLQTNDAVTSQNWVIAKVDTEVLPTQCYHVEIQWLVCRSSLVDDLITGMSRRTKQLGLELQRVTENGISSNLDLHPLNCPIFLKIDDPSERRMVEKALVERFDFCCEALHPIPFTHLNHNAEYAIVALEPRPPRARRMISYYRQYVHRSLACFARMTQTGLVWISNQKVHDDEIQPIFEELGQYIESLQVARSALIGVLDDMFEPVATATVATALLPVKIDKDPLPKVADMEDLPSSSQIGSTSDEKKLLARASESTSTCSEEEKENSPPAINVVVRNAADLDTKCGFPAATGSAVAERGDLLVAEQHADPSVADVTPSAPSQAPAFQFAVVSVYRVALRHMMAIAAEASSPSVRNARVTPGNLFRRMSAQAMGMEAAALCHRSHWVPKSSRSSCSNCRRSFRLWAGKHHCRLCGEIVCGACSTKRILFQKKSVRTCDDCVHANVQNISEINRRRSTPEFLRSYTSPAAFGDIDDIDDRYERHSLQAMPLHAASSRGFQRHRSSFVSTGSRRGTVSNISNQKEEDTTSSKEMTLINYHITFSWQTQIMSLIIATLVISIACALKLVAQV</sequence>
<feature type="compositionally biased region" description="Low complexity" evidence="1">
    <location>
        <begin position="547"/>
        <end position="560"/>
    </location>
</feature>
<evidence type="ECO:0000256" key="1">
    <source>
        <dbReference type="SAM" id="MobiDB-lite"/>
    </source>
</evidence>
<feature type="region of interest" description="Disordered" evidence="1">
    <location>
        <begin position="842"/>
        <end position="878"/>
    </location>
</feature>
<dbReference type="InterPro" id="IPR000306">
    <property type="entry name" value="Znf_FYVE"/>
</dbReference>
<dbReference type="InterPro" id="IPR017455">
    <property type="entry name" value="Znf_FYVE-rel"/>
</dbReference>
<keyword evidence="2" id="KW-0812">Transmembrane</keyword>
<feature type="compositionally biased region" description="Basic and acidic residues" evidence="1">
    <location>
        <begin position="842"/>
        <end position="852"/>
    </location>
</feature>
<feature type="compositionally biased region" description="Low complexity" evidence="1">
    <location>
        <begin position="13"/>
        <end position="31"/>
    </location>
</feature>
<dbReference type="GO" id="GO:0046872">
    <property type="term" value="F:metal ion binding"/>
    <property type="evidence" value="ECO:0007669"/>
    <property type="project" value="InterPro"/>
</dbReference>
<evidence type="ECO:0000313" key="4">
    <source>
        <dbReference type="Proteomes" id="UP000736787"/>
    </source>
</evidence>
<accession>A0A8T1CN23</accession>
<feature type="region of interest" description="Disordered" evidence="1">
    <location>
        <begin position="1410"/>
        <end position="1452"/>
    </location>
</feature>
<dbReference type="Gene3D" id="3.30.40.10">
    <property type="entry name" value="Zinc/RING finger domain, C3HC4 (zinc finger)"/>
    <property type="match status" value="1"/>
</dbReference>
<dbReference type="GO" id="GO:1990130">
    <property type="term" value="C:GATOR1 complex"/>
    <property type="evidence" value="ECO:0007669"/>
    <property type="project" value="TreeGrafter"/>
</dbReference>
<dbReference type="InterPro" id="IPR027244">
    <property type="entry name" value="IML1"/>
</dbReference>
<dbReference type="SMART" id="SM00064">
    <property type="entry name" value="FYVE"/>
    <property type="match status" value="1"/>
</dbReference>
<organism evidence="3 4">
    <name type="scientific">Phytophthora cactorum</name>
    <dbReference type="NCBI Taxonomy" id="29920"/>
    <lineage>
        <taxon>Eukaryota</taxon>
        <taxon>Sar</taxon>
        <taxon>Stramenopiles</taxon>
        <taxon>Oomycota</taxon>
        <taxon>Peronosporomycetes</taxon>
        <taxon>Peronosporales</taxon>
        <taxon>Peronosporaceae</taxon>
        <taxon>Phytophthora</taxon>
    </lineage>
</organism>
<feature type="region of interest" description="Disordered" evidence="1">
    <location>
        <begin position="1"/>
        <end position="48"/>
    </location>
</feature>
<dbReference type="VEuPathDB" id="FungiDB:PC110_g15584"/>
<feature type="compositionally biased region" description="Polar residues" evidence="1">
    <location>
        <begin position="1689"/>
        <end position="1701"/>
    </location>
</feature>
<feature type="compositionally biased region" description="Basic residues" evidence="1">
    <location>
        <begin position="1"/>
        <end position="12"/>
    </location>
</feature>
<gene>
    <name evidence="3" type="ORF">PC117_g15541</name>
</gene>
<dbReference type="GO" id="GO:1904262">
    <property type="term" value="P:negative regulation of TORC1 signaling"/>
    <property type="evidence" value="ECO:0007669"/>
    <property type="project" value="TreeGrafter"/>
</dbReference>
<reference evidence="3" key="1">
    <citation type="submission" date="2018-10" db="EMBL/GenBank/DDBJ databases">
        <title>Effector identification in a new, highly contiguous assembly of the strawberry crown rot pathogen Phytophthora cactorum.</title>
        <authorList>
            <person name="Armitage A.D."/>
            <person name="Nellist C.F."/>
            <person name="Bates H."/>
            <person name="Vickerstaff R.J."/>
            <person name="Harrison R.J."/>
        </authorList>
    </citation>
    <scope>NUCLEOTIDE SEQUENCE</scope>
    <source>
        <strain evidence="3">4040</strain>
    </source>
</reference>
<keyword evidence="2" id="KW-1133">Transmembrane helix</keyword>
<evidence type="ECO:0000256" key="2">
    <source>
        <dbReference type="SAM" id="Phobius"/>
    </source>
</evidence>